<reference evidence="7 8" key="1">
    <citation type="submission" date="2017-09" db="EMBL/GenBank/DDBJ databases">
        <title>Depth-based differentiation of microbial function through sediment-hosted aquifers and enrichment of novel symbionts in the deep terrestrial subsurface.</title>
        <authorList>
            <person name="Probst A.J."/>
            <person name="Ladd B."/>
            <person name="Jarett J.K."/>
            <person name="Geller-Mcgrath D.E."/>
            <person name="Sieber C.M."/>
            <person name="Emerson J.B."/>
            <person name="Anantharaman K."/>
            <person name="Thomas B.C."/>
            <person name="Malmstrom R."/>
            <person name="Stieglmeier M."/>
            <person name="Klingl A."/>
            <person name="Woyke T."/>
            <person name="Ryan C.M."/>
            <person name="Banfield J.F."/>
        </authorList>
    </citation>
    <scope>NUCLEOTIDE SEQUENCE [LARGE SCALE GENOMIC DNA]</scope>
    <source>
        <strain evidence="7">CG17_big_fil_post_rev_8_21_14_2_50_48_46</strain>
    </source>
</reference>
<evidence type="ECO:0000259" key="5">
    <source>
        <dbReference type="Pfam" id="PF00437"/>
    </source>
</evidence>
<dbReference type="SUPFAM" id="SSF160246">
    <property type="entry name" value="EspE N-terminal domain-like"/>
    <property type="match status" value="2"/>
</dbReference>
<dbReference type="Gene3D" id="3.40.50.300">
    <property type="entry name" value="P-loop containing nucleotide triphosphate hydrolases"/>
    <property type="match status" value="1"/>
</dbReference>
<dbReference type="SUPFAM" id="SSF52540">
    <property type="entry name" value="P-loop containing nucleoside triphosphate hydrolases"/>
    <property type="match status" value="1"/>
</dbReference>
<feature type="compositionally biased region" description="Pro residues" evidence="4">
    <location>
        <begin position="250"/>
        <end position="261"/>
    </location>
</feature>
<organism evidence="7 8">
    <name type="scientific">bacterium (Candidatus Blackallbacteria) CG17_big_fil_post_rev_8_21_14_2_50_48_46</name>
    <dbReference type="NCBI Taxonomy" id="2014261"/>
    <lineage>
        <taxon>Bacteria</taxon>
        <taxon>Candidatus Blackallbacteria</taxon>
    </lineage>
</organism>
<evidence type="ECO:0000313" key="8">
    <source>
        <dbReference type="Proteomes" id="UP000231019"/>
    </source>
</evidence>
<evidence type="ECO:0000256" key="2">
    <source>
        <dbReference type="ARBA" id="ARBA00022741"/>
    </source>
</evidence>
<dbReference type="GO" id="GO:0016887">
    <property type="term" value="F:ATP hydrolysis activity"/>
    <property type="evidence" value="ECO:0007669"/>
    <property type="project" value="TreeGrafter"/>
</dbReference>
<dbReference type="InterPro" id="IPR037257">
    <property type="entry name" value="T2SS_E_N_sf"/>
</dbReference>
<feature type="compositionally biased region" description="Low complexity" evidence="4">
    <location>
        <begin position="297"/>
        <end position="316"/>
    </location>
</feature>
<dbReference type="GO" id="GO:0005524">
    <property type="term" value="F:ATP binding"/>
    <property type="evidence" value="ECO:0007669"/>
    <property type="project" value="UniProtKB-KW"/>
</dbReference>
<feature type="domain" description="Bacterial type II secretion system protein E" evidence="5">
    <location>
        <begin position="338"/>
        <end position="720"/>
    </location>
</feature>
<evidence type="ECO:0000259" key="6">
    <source>
        <dbReference type="Pfam" id="PF05157"/>
    </source>
</evidence>
<feature type="domain" description="Type II secretion system protein GspE N-terminal" evidence="6">
    <location>
        <begin position="161"/>
        <end position="243"/>
    </location>
</feature>
<dbReference type="Gene3D" id="3.30.450.90">
    <property type="match status" value="1"/>
</dbReference>
<dbReference type="GO" id="GO:0005886">
    <property type="term" value="C:plasma membrane"/>
    <property type="evidence" value="ECO:0007669"/>
    <property type="project" value="TreeGrafter"/>
</dbReference>
<dbReference type="Proteomes" id="UP000231019">
    <property type="component" value="Unassembled WGS sequence"/>
</dbReference>
<dbReference type="PANTHER" id="PTHR30258:SF3">
    <property type="entry name" value="SLL1921 PROTEIN"/>
    <property type="match status" value="1"/>
</dbReference>
<dbReference type="EMBL" id="PFFQ01000039">
    <property type="protein sequence ID" value="PIW16185.1"/>
    <property type="molecule type" value="Genomic_DNA"/>
</dbReference>
<protein>
    <recommendedName>
        <fullName evidence="9">Bacterial type II secretion system protein E domain-containing protein</fullName>
    </recommendedName>
</protein>
<sequence length="750" mass="83258">MAKPMLAFMPFMLWVTILIIICEYAGKPNMNQVTPPRPSFKLGELLVKEGYLTTDALAKVLEIQKEQKFISQSGKTYKPFGQICVELKLISPEELQRFLRKYNKRILLGELLVNMKVVRPAHVEQAVQIQEKIKGKKLGQILLEMQALNENQLVDALSVQLDVPRIIPSLELIDLSLLEKLELQFLTEKSVLPVHMQDERMTVVMEDPLDEATIRHIEKQFRCRVLPAIAPASALQGTLQEYLLRKQPVAAPPPPPEPPPIQAELPENHAPSPLASISLYDAEVPDLYDTETSEKTVSAPAAPVSSPPAAGVDSSAESTLTVGGVSLYASDAQRRQEETVVNFLFKNALKDRASDIHIEPQEKYLRIRYRIDGVLHHKTDLPQELAGPMMTRLKQLCALNPQNVLTHQRNRVKATLMDKQLELGVATYPSLWGETMVLNLQERQGTQQELLLNLERTGFSPLCLHRYQKLLNTPGGLIILTGPARSGKTSTLYASMNYLNEQNRSIITAENPIELTVPGTVQGGWSQERGDSFAEMIRSMSYLDPDILMVSELDAPETLAATVELALSGAKVLTSYAAFDATGALLRLASQGLEAYLIASSHVAVLSQRLVRRLCPHCKQSEVPTRETLDLLGLVTVEPDALPLWKPVGCAECSQHGYKGQVAIHELMVINEAIREAVLERKPAATIRGIARTEAKLVSMAEDGYFKATQGLTSLAEVKRVAFVNEYDSQTPWEAEEILAIARGEESEFL</sequence>
<proteinExistence type="inferred from homology"/>
<accession>A0A2M7G2X4</accession>
<dbReference type="Pfam" id="PF00437">
    <property type="entry name" value="T2SSE"/>
    <property type="match status" value="1"/>
</dbReference>
<dbReference type="Gene3D" id="3.30.300.160">
    <property type="entry name" value="Type II secretion system, protein E, N-terminal domain"/>
    <property type="match status" value="1"/>
</dbReference>
<dbReference type="Pfam" id="PF05157">
    <property type="entry name" value="MshEN"/>
    <property type="match status" value="1"/>
</dbReference>
<dbReference type="AlphaFoldDB" id="A0A2M7G2X4"/>
<evidence type="ECO:0000256" key="1">
    <source>
        <dbReference type="ARBA" id="ARBA00006611"/>
    </source>
</evidence>
<evidence type="ECO:0000256" key="4">
    <source>
        <dbReference type="SAM" id="MobiDB-lite"/>
    </source>
</evidence>
<evidence type="ECO:0000256" key="3">
    <source>
        <dbReference type="ARBA" id="ARBA00022840"/>
    </source>
</evidence>
<keyword evidence="3" id="KW-0067">ATP-binding</keyword>
<gene>
    <name evidence="7" type="ORF">COW36_13710</name>
</gene>
<evidence type="ECO:0008006" key="9">
    <source>
        <dbReference type="Google" id="ProtNLM"/>
    </source>
</evidence>
<comment type="similarity">
    <text evidence="1">Belongs to the GSP E family.</text>
</comment>
<feature type="region of interest" description="Disordered" evidence="4">
    <location>
        <begin position="289"/>
        <end position="316"/>
    </location>
</feature>
<comment type="caution">
    <text evidence="7">The sequence shown here is derived from an EMBL/GenBank/DDBJ whole genome shotgun (WGS) entry which is preliminary data.</text>
</comment>
<evidence type="ECO:0000313" key="7">
    <source>
        <dbReference type="EMBL" id="PIW16185.1"/>
    </source>
</evidence>
<name>A0A2M7G2X4_9BACT</name>
<feature type="region of interest" description="Disordered" evidence="4">
    <location>
        <begin position="248"/>
        <end position="269"/>
    </location>
</feature>
<dbReference type="PANTHER" id="PTHR30258">
    <property type="entry name" value="TYPE II SECRETION SYSTEM PROTEIN GSPE-RELATED"/>
    <property type="match status" value="1"/>
</dbReference>
<dbReference type="InterPro" id="IPR027417">
    <property type="entry name" value="P-loop_NTPase"/>
</dbReference>
<keyword evidence="2" id="KW-0547">Nucleotide-binding</keyword>
<dbReference type="InterPro" id="IPR001482">
    <property type="entry name" value="T2SS/T4SS_dom"/>
</dbReference>
<dbReference type="InterPro" id="IPR007831">
    <property type="entry name" value="T2SS_GspE_N"/>
</dbReference>